<organism evidence="1 2">
    <name type="scientific">Roseomonas acroporae</name>
    <dbReference type="NCBI Taxonomy" id="2937791"/>
    <lineage>
        <taxon>Bacteria</taxon>
        <taxon>Pseudomonadati</taxon>
        <taxon>Pseudomonadota</taxon>
        <taxon>Alphaproteobacteria</taxon>
        <taxon>Acetobacterales</taxon>
        <taxon>Roseomonadaceae</taxon>
        <taxon>Roseomonas</taxon>
    </lineage>
</organism>
<dbReference type="GO" id="GO:0016042">
    <property type="term" value="P:lipid catabolic process"/>
    <property type="evidence" value="ECO:0007669"/>
    <property type="project" value="InterPro"/>
</dbReference>
<protein>
    <submittedName>
        <fullName evidence="1">Lipase family protein</fullName>
    </submittedName>
</protein>
<reference evidence="1" key="1">
    <citation type="submission" date="2022-04" db="EMBL/GenBank/DDBJ databases">
        <title>Roseomonas acroporae sp. nov., isolated from coral Acropora digitifera.</title>
        <authorList>
            <person name="Sun H."/>
        </authorList>
    </citation>
    <scope>NUCLEOTIDE SEQUENCE</scope>
    <source>
        <strain evidence="1">NAR14</strain>
    </source>
</reference>
<dbReference type="RefSeq" id="WP_248668626.1">
    <property type="nucleotide sequence ID" value="NZ_JALPRX010000086.1"/>
</dbReference>
<dbReference type="PANTHER" id="PTHR34853">
    <property type="match status" value="1"/>
</dbReference>
<dbReference type="InterPro" id="IPR005152">
    <property type="entry name" value="Lipase_secreted"/>
</dbReference>
<dbReference type="EMBL" id="JALPRX010000086">
    <property type="protein sequence ID" value="MCK8786514.1"/>
    <property type="molecule type" value="Genomic_DNA"/>
</dbReference>
<dbReference type="PIRSF" id="PIRSF029171">
    <property type="entry name" value="Esterase_LipA"/>
    <property type="match status" value="1"/>
</dbReference>
<dbReference type="GO" id="GO:0004806">
    <property type="term" value="F:triacylglycerol lipase activity"/>
    <property type="evidence" value="ECO:0007669"/>
    <property type="project" value="InterPro"/>
</dbReference>
<sequence length="355" mass="37080">MAGPPGTPIRWEPLDGAPLGASAYRILYRSTGLRGEPVAVSGVIVIPAGAAPDGGRPVVAWAHPTTGVVPRCAPSRALLVFQMIQGLRSMVRRGYVVVATDYPGLGTAGPHPYLVGTSAGRAVLDSVRAAQRFPGAAAGDRFVVWGHSQGGHAALYTGLLARDYAPELRLLGVAAAAPATEIGVLLDDDIGTPAGRNLTAMTLWSWARVFDAPLERVATPQAMPVIDALAQECIESPLDLLIRERTARPLGRSFLAVPDLTAVEPWRALLADNTPGTLPPDLPVFLAQGGADAIVRPTVTADYARRLCRAGSAVRRLVLPGVGHGFIATDSAVPAVDWMADRFAGRPAPDDCGAP</sequence>
<dbReference type="InterPro" id="IPR029058">
    <property type="entry name" value="AB_hydrolase_fold"/>
</dbReference>
<dbReference type="AlphaFoldDB" id="A0A9X1Y9A9"/>
<dbReference type="SUPFAM" id="SSF53474">
    <property type="entry name" value="alpha/beta-Hydrolases"/>
    <property type="match status" value="1"/>
</dbReference>
<evidence type="ECO:0000313" key="1">
    <source>
        <dbReference type="EMBL" id="MCK8786514.1"/>
    </source>
</evidence>
<accession>A0A9X1Y9A9</accession>
<keyword evidence="2" id="KW-1185">Reference proteome</keyword>
<proteinExistence type="predicted"/>
<comment type="caution">
    <text evidence="1">The sequence shown here is derived from an EMBL/GenBank/DDBJ whole genome shotgun (WGS) entry which is preliminary data.</text>
</comment>
<dbReference type="Gene3D" id="3.40.50.1820">
    <property type="entry name" value="alpha/beta hydrolase"/>
    <property type="match status" value="2"/>
</dbReference>
<gene>
    <name evidence="1" type="ORF">M0638_19235</name>
</gene>
<dbReference type="Pfam" id="PF03583">
    <property type="entry name" value="LIP"/>
    <property type="match status" value="1"/>
</dbReference>
<dbReference type="PANTHER" id="PTHR34853:SF1">
    <property type="entry name" value="LIPASE 5"/>
    <property type="match status" value="1"/>
</dbReference>
<dbReference type="Proteomes" id="UP001139516">
    <property type="component" value="Unassembled WGS sequence"/>
</dbReference>
<name>A0A9X1Y9A9_9PROT</name>
<evidence type="ECO:0000313" key="2">
    <source>
        <dbReference type="Proteomes" id="UP001139516"/>
    </source>
</evidence>